<dbReference type="EC" id="1.1.1.-" evidence="6"/>
<dbReference type="InterPro" id="IPR054891">
    <property type="entry name" value="Dhydh_Halo"/>
</dbReference>
<dbReference type="InterPro" id="IPR006140">
    <property type="entry name" value="D-isomer_DH_NAD-bd"/>
</dbReference>
<evidence type="ECO:0000256" key="1">
    <source>
        <dbReference type="ARBA" id="ARBA00023002"/>
    </source>
</evidence>
<name>A0ABD6BWB2_9EURY</name>
<comment type="similarity">
    <text evidence="3">Belongs to the D-isomer specific 2-hydroxyacid dehydrogenase family.</text>
</comment>
<dbReference type="InterPro" id="IPR006139">
    <property type="entry name" value="D-isomer_2_OHA_DH_cat_dom"/>
</dbReference>
<dbReference type="NCBIfam" id="NF041369">
    <property type="entry name" value="Dhydh_Halo"/>
    <property type="match status" value="1"/>
</dbReference>
<evidence type="ECO:0000256" key="2">
    <source>
        <dbReference type="ARBA" id="ARBA00023027"/>
    </source>
</evidence>
<dbReference type="PANTHER" id="PTHR43333">
    <property type="entry name" value="2-HACID_DH_C DOMAIN-CONTAINING PROTEIN"/>
    <property type="match status" value="1"/>
</dbReference>
<dbReference type="EMBL" id="JBHUDB010000001">
    <property type="protein sequence ID" value="MFD1569000.1"/>
    <property type="molecule type" value="Genomic_DNA"/>
</dbReference>
<dbReference type="AlphaFoldDB" id="A0ABD6BWB2"/>
<keyword evidence="1 3" id="KW-0560">Oxidoreductase</keyword>
<feature type="domain" description="D-isomer specific 2-hydroxyacid dehydrogenase NAD-binding" evidence="5">
    <location>
        <begin position="109"/>
        <end position="284"/>
    </location>
</feature>
<evidence type="ECO:0000313" key="6">
    <source>
        <dbReference type="EMBL" id="MFD1569000.1"/>
    </source>
</evidence>
<dbReference type="GO" id="GO:0016491">
    <property type="term" value="F:oxidoreductase activity"/>
    <property type="evidence" value="ECO:0007669"/>
    <property type="project" value="UniProtKB-KW"/>
</dbReference>
<dbReference type="InterPro" id="IPR036291">
    <property type="entry name" value="NAD(P)-bd_dom_sf"/>
</dbReference>
<dbReference type="Pfam" id="PF00389">
    <property type="entry name" value="2-Hacid_dh"/>
    <property type="match status" value="1"/>
</dbReference>
<dbReference type="InterPro" id="IPR029753">
    <property type="entry name" value="D-isomer_DH_CS"/>
</dbReference>
<keyword evidence="2" id="KW-0520">NAD</keyword>
<dbReference type="Proteomes" id="UP001597185">
    <property type="component" value="Unassembled WGS sequence"/>
</dbReference>
<comment type="caution">
    <text evidence="6">The sequence shown here is derived from an EMBL/GenBank/DDBJ whole genome shotgun (WGS) entry which is preliminary data.</text>
</comment>
<reference evidence="6 7" key="1">
    <citation type="journal article" date="2019" name="Int. J. Syst. Evol. Microbiol.">
        <title>The Global Catalogue of Microorganisms (GCM) 10K type strain sequencing project: providing services to taxonomists for standard genome sequencing and annotation.</title>
        <authorList>
            <consortium name="The Broad Institute Genomics Platform"/>
            <consortium name="The Broad Institute Genome Sequencing Center for Infectious Disease"/>
            <person name="Wu L."/>
            <person name="Ma J."/>
        </authorList>
    </citation>
    <scope>NUCLEOTIDE SEQUENCE [LARGE SCALE GENOMIC DNA]</scope>
    <source>
        <strain evidence="6 7">CGMCC 1.12689</strain>
    </source>
</reference>
<feature type="domain" description="D-isomer specific 2-hydroxyacid dehydrogenase catalytic" evidence="4">
    <location>
        <begin position="60"/>
        <end position="315"/>
    </location>
</feature>
<protein>
    <submittedName>
        <fullName evidence="6">D-2-hydroxyacid dehydrogenase</fullName>
        <ecNumber evidence="6">1.1.1.-</ecNumber>
    </submittedName>
</protein>
<sequence length="316" mass="34413">MRLDTLGIDSSVSVLFPPEFLAEQLSDLSIDIDVLDESVGTDGKDGAPATTCDAIVTFEHRESFVDLDWIHSIQAGVDRFPQDRLEDAGVALTNSTGIHGDAIGETVAGYLLAFSRRLHEHIRDQERREWSQPDWDEAWTIAGERACVVGLGSLGRGVVDRLSALGVDVDGVRRTPVPEPGVDRVHTPGELERAVADARFVVLTVPLTDETEGMIDRRVFDAMPDDAYLINVARGGVVDQSALVSALEAGDIAGAALDVFEREPLPETSALWEMDEVIVTPHCAAFTHRYGEHVASIVRENVRRARAGEALTNRVL</sequence>
<evidence type="ECO:0000256" key="3">
    <source>
        <dbReference type="RuleBase" id="RU003719"/>
    </source>
</evidence>
<gene>
    <name evidence="6" type="primary">ddh</name>
    <name evidence="6" type="ORF">ACFR9T_00055</name>
</gene>
<evidence type="ECO:0000259" key="4">
    <source>
        <dbReference type="Pfam" id="PF00389"/>
    </source>
</evidence>
<proteinExistence type="inferred from homology"/>
<dbReference type="PANTHER" id="PTHR43333:SF1">
    <property type="entry name" value="D-ISOMER SPECIFIC 2-HYDROXYACID DEHYDROGENASE NAD-BINDING DOMAIN-CONTAINING PROTEIN"/>
    <property type="match status" value="1"/>
</dbReference>
<dbReference type="CDD" id="cd05300">
    <property type="entry name" value="2-Hacid_dh_1"/>
    <property type="match status" value="1"/>
</dbReference>
<keyword evidence="7" id="KW-1185">Reference proteome</keyword>
<dbReference type="Gene3D" id="3.40.50.720">
    <property type="entry name" value="NAD(P)-binding Rossmann-like Domain"/>
    <property type="match status" value="2"/>
</dbReference>
<organism evidence="6 7">
    <name type="scientific">Halorubrum laminariae</name>
    <dbReference type="NCBI Taxonomy" id="1433523"/>
    <lineage>
        <taxon>Archaea</taxon>
        <taxon>Methanobacteriati</taxon>
        <taxon>Methanobacteriota</taxon>
        <taxon>Stenosarchaea group</taxon>
        <taxon>Halobacteria</taxon>
        <taxon>Halobacteriales</taxon>
        <taxon>Haloferacaceae</taxon>
        <taxon>Halorubrum</taxon>
    </lineage>
</organism>
<dbReference type="PROSITE" id="PS00671">
    <property type="entry name" value="D_2_HYDROXYACID_DH_3"/>
    <property type="match status" value="1"/>
</dbReference>
<dbReference type="Pfam" id="PF02826">
    <property type="entry name" value="2-Hacid_dh_C"/>
    <property type="match status" value="1"/>
</dbReference>
<evidence type="ECO:0000313" key="7">
    <source>
        <dbReference type="Proteomes" id="UP001597185"/>
    </source>
</evidence>
<evidence type="ECO:0000259" key="5">
    <source>
        <dbReference type="Pfam" id="PF02826"/>
    </source>
</evidence>
<dbReference type="SUPFAM" id="SSF52283">
    <property type="entry name" value="Formate/glycerate dehydrogenase catalytic domain-like"/>
    <property type="match status" value="1"/>
</dbReference>
<dbReference type="SUPFAM" id="SSF51735">
    <property type="entry name" value="NAD(P)-binding Rossmann-fold domains"/>
    <property type="match status" value="1"/>
</dbReference>
<dbReference type="RefSeq" id="WP_256418567.1">
    <property type="nucleotide sequence ID" value="NZ_JANHDL010000006.1"/>
</dbReference>
<accession>A0ABD6BWB2</accession>